<evidence type="ECO:0000256" key="7">
    <source>
        <dbReference type="ARBA" id="ARBA00022884"/>
    </source>
</evidence>
<dbReference type="Gene3D" id="3.40.50.620">
    <property type="entry name" value="HUPs"/>
    <property type="match status" value="1"/>
</dbReference>
<evidence type="ECO:0000256" key="8">
    <source>
        <dbReference type="ARBA" id="ARBA00022977"/>
    </source>
</evidence>
<evidence type="ECO:0000256" key="16">
    <source>
        <dbReference type="ARBA" id="ARBA00077849"/>
    </source>
</evidence>
<keyword evidence="4 18" id="KW-0808">Transferase</keyword>
<evidence type="ECO:0000256" key="2">
    <source>
        <dbReference type="ARBA" id="ARBA00022490"/>
    </source>
</evidence>
<evidence type="ECO:0000256" key="9">
    <source>
        <dbReference type="ARBA" id="ARBA00050570"/>
    </source>
</evidence>
<reference evidence="20" key="1">
    <citation type="submission" date="2021-03" db="EMBL/GenBank/DDBJ databases">
        <authorList>
            <person name="Wang G."/>
        </authorList>
    </citation>
    <scope>NUCLEOTIDE SEQUENCE</scope>
    <source>
        <strain evidence="20">KCTC 12899</strain>
    </source>
</reference>
<dbReference type="CDD" id="cd11716">
    <property type="entry name" value="THUMP_ThiI"/>
    <property type="match status" value="1"/>
</dbReference>
<feature type="binding site" evidence="18">
    <location>
        <position position="265"/>
    </location>
    <ligand>
        <name>ATP</name>
        <dbReference type="ChEBI" id="CHEBI:30616"/>
    </ligand>
</feature>
<gene>
    <name evidence="18 20" type="primary">thiI</name>
    <name evidence="20" type="ORF">J3U88_22065</name>
</gene>
<keyword evidence="5 18" id="KW-0547">Nucleotide-binding</keyword>
<dbReference type="Pfam" id="PF02926">
    <property type="entry name" value="THUMP"/>
    <property type="match status" value="1"/>
</dbReference>
<evidence type="ECO:0000256" key="6">
    <source>
        <dbReference type="ARBA" id="ARBA00022840"/>
    </source>
</evidence>
<feature type="binding site" evidence="18">
    <location>
        <position position="296"/>
    </location>
    <ligand>
        <name>ATP</name>
        <dbReference type="ChEBI" id="CHEBI:30616"/>
    </ligand>
</feature>
<dbReference type="GO" id="GO:0009228">
    <property type="term" value="P:thiamine biosynthetic process"/>
    <property type="evidence" value="ECO:0007669"/>
    <property type="project" value="UniProtKB-KW"/>
</dbReference>
<organism evidence="20 21">
    <name type="scientific">Acanthopleuribacter pedis</name>
    <dbReference type="NCBI Taxonomy" id="442870"/>
    <lineage>
        <taxon>Bacteria</taxon>
        <taxon>Pseudomonadati</taxon>
        <taxon>Acidobacteriota</taxon>
        <taxon>Holophagae</taxon>
        <taxon>Acanthopleuribacterales</taxon>
        <taxon>Acanthopleuribacteraceae</taxon>
        <taxon>Acanthopleuribacter</taxon>
    </lineage>
</organism>
<comment type="caution">
    <text evidence="20">The sequence shown here is derived from an EMBL/GenBank/DDBJ whole genome shotgun (WGS) entry which is preliminary data.</text>
</comment>
<evidence type="ECO:0000256" key="11">
    <source>
        <dbReference type="ARBA" id="ARBA00058382"/>
    </source>
</evidence>
<protein>
    <recommendedName>
        <fullName evidence="14 18">Probable tRNA sulfurtransferase</fullName>
        <ecNumber evidence="13 18">2.8.1.4</ecNumber>
    </recommendedName>
    <alternativeName>
        <fullName evidence="15 18">Sulfur carrier protein ThiS sulfurtransferase</fullName>
    </alternativeName>
    <alternativeName>
        <fullName evidence="16 18">Thiamine biosynthesis protein ThiI</fullName>
    </alternativeName>
    <alternativeName>
        <fullName evidence="17 18">tRNA 4-thiouridine synthase</fullName>
    </alternativeName>
</protein>
<dbReference type="InterPro" id="IPR004114">
    <property type="entry name" value="THUMP_dom"/>
</dbReference>
<evidence type="ECO:0000256" key="12">
    <source>
        <dbReference type="ARBA" id="ARBA00061472"/>
    </source>
</evidence>
<sequence>MSLHIKSYVLRFGELGLKGRNQDRFVDDLIKIVKPRVKHLDGKCEKRHKRVLLHTTAPPEQVRTALSTVFGLAGISPIYTVGHELDDIKAAAWELMKKYKDSGKTFAIRGRRPNKKYPMTSMDLQREVATFLLQQGLNLKVDLKNPDIELGLSVETRETWLYLETWPGLGGLPVCGRTTHGLLLSGGIDSPVAGNLIQKRGGRLEAVYFHTPPFTVEAAREKVEDLAEVLARYQNGLALHVVNFTNLMKTLRAKCDERYTVILSRRFMMRVAVELLKPCNGQSLVTGESLGQVASQTIENITAVNEGLPWPVLRPCIGMDKQEIIRHARRIGTFDISIQPFEDCCSLFSPKNPVTKALLDIVHKEEAKIDAAALIEEALTQTERIIVFADYTQRPLPADV</sequence>
<comment type="pathway">
    <text evidence="18">Cofactor biosynthesis; thiamine diphosphate biosynthesis.</text>
</comment>
<dbReference type="InterPro" id="IPR014729">
    <property type="entry name" value="Rossmann-like_a/b/a_fold"/>
</dbReference>
<dbReference type="PROSITE" id="PS51165">
    <property type="entry name" value="THUMP"/>
    <property type="match status" value="1"/>
</dbReference>
<dbReference type="Pfam" id="PF22025">
    <property type="entry name" value="ThiI_fer"/>
    <property type="match status" value="1"/>
</dbReference>
<dbReference type="CDD" id="cd01712">
    <property type="entry name" value="PPase_ThiI"/>
    <property type="match status" value="1"/>
</dbReference>
<dbReference type="FunFam" id="3.40.50.620:FF:000053">
    <property type="entry name" value="Probable tRNA sulfurtransferase"/>
    <property type="match status" value="1"/>
</dbReference>
<dbReference type="GO" id="GO:0004810">
    <property type="term" value="F:CCA tRNA nucleotidyltransferase activity"/>
    <property type="evidence" value="ECO:0007669"/>
    <property type="project" value="InterPro"/>
</dbReference>
<dbReference type="EMBL" id="JAFREP010000022">
    <property type="protein sequence ID" value="MBO1321182.1"/>
    <property type="molecule type" value="Genomic_DNA"/>
</dbReference>
<comment type="subcellular location">
    <subcellularLocation>
        <location evidence="1 18">Cytoplasm</location>
    </subcellularLocation>
</comment>
<evidence type="ECO:0000259" key="19">
    <source>
        <dbReference type="PROSITE" id="PS51165"/>
    </source>
</evidence>
<dbReference type="GO" id="GO:0000049">
    <property type="term" value="F:tRNA binding"/>
    <property type="evidence" value="ECO:0007669"/>
    <property type="project" value="UniProtKB-UniRule"/>
</dbReference>
<keyword evidence="7 18" id="KW-0694">RNA-binding</keyword>
<keyword evidence="3 18" id="KW-0820">tRNA-binding</keyword>
<evidence type="ECO:0000256" key="3">
    <source>
        <dbReference type="ARBA" id="ARBA00022555"/>
    </source>
</evidence>
<dbReference type="SMART" id="SM00981">
    <property type="entry name" value="THUMP"/>
    <property type="match status" value="1"/>
</dbReference>
<evidence type="ECO:0000256" key="13">
    <source>
        <dbReference type="ARBA" id="ARBA00066827"/>
    </source>
</evidence>
<proteinExistence type="inferred from homology"/>
<evidence type="ECO:0000256" key="15">
    <source>
        <dbReference type="ARBA" id="ARBA00075337"/>
    </source>
</evidence>
<evidence type="ECO:0000256" key="5">
    <source>
        <dbReference type="ARBA" id="ARBA00022741"/>
    </source>
</evidence>
<feature type="binding site" evidence="18">
    <location>
        <begin position="208"/>
        <end position="209"/>
    </location>
    <ligand>
        <name>ATP</name>
        <dbReference type="ChEBI" id="CHEBI:30616"/>
    </ligand>
</feature>
<comment type="similarity">
    <text evidence="12 18">Belongs to the ThiI family.</text>
</comment>
<evidence type="ECO:0000256" key="18">
    <source>
        <dbReference type="HAMAP-Rule" id="MF_00021"/>
    </source>
</evidence>
<dbReference type="InterPro" id="IPR050102">
    <property type="entry name" value="tRNA_sulfurtransferase_ThiI"/>
</dbReference>
<dbReference type="Proteomes" id="UP000664417">
    <property type="component" value="Unassembled WGS sequence"/>
</dbReference>
<dbReference type="GO" id="GO:0052837">
    <property type="term" value="P:thiazole biosynthetic process"/>
    <property type="evidence" value="ECO:0007669"/>
    <property type="project" value="TreeGrafter"/>
</dbReference>
<keyword evidence="6 18" id="KW-0067">ATP-binding</keyword>
<keyword evidence="2 18" id="KW-0963">Cytoplasm</keyword>
<dbReference type="SUPFAM" id="SSF52402">
    <property type="entry name" value="Adenine nucleotide alpha hydrolases-like"/>
    <property type="match status" value="1"/>
</dbReference>
<feature type="binding site" evidence="18">
    <location>
        <begin position="183"/>
        <end position="184"/>
    </location>
    <ligand>
        <name>ATP</name>
        <dbReference type="ChEBI" id="CHEBI:30616"/>
    </ligand>
</feature>
<dbReference type="GO" id="GO:0005524">
    <property type="term" value="F:ATP binding"/>
    <property type="evidence" value="ECO:0007669"/>
    <property type="project" value="UniProtKB-UniRule"/>
</dbReference>
<dbReference type="EC" id="2.8.1.4" evidence="13 18"/>
<dbReference type="PANTHER" id="PTHR43209:SF1">
    <property type="entry name" value="TRNA SULFURTRANSFERASE"/>
    <property type="match status" value="1"/>
</dbReference>
<evidence type="ECO:0000256" key="14">
    <source>
        <dbReference type="ARBA" id="ARBA00071867"/>
    </source>
</evidence>
<dbReference type="Gene3D" id="3.30.2130.30">
    <property type="match status" value="1"/>
</dbReference>
<evidence type="ECO:0000256" key="4">
    <source>
        <dbReference type="ARBA" id="ARBA00022679"/>
    </source>
</evidence>
<evidence type="ECO:0000256" key="17">
    <source>
        <dbReference type="ARBA" id="ARBA00080570"/>
    </source>
</evidence>
<accession>A0A8J7U4Z9</accession>
<dbReference type="RefSeq" id="WP_207861157.1">
    <property type="nucleotide sequence ID" value="NZ_JAFREP010000022.1"/>
</dbReference>
<comment type="catalytic activity">
    <reaction evidence="10 18">
        <text>[ThiS sulfur-carrier protein]-C-terminal Gly-Gly-AMP + S-sulfanyl-L-cysteinyl-[cysteine desulfurase] + AH2 = [ThiS sulfur-carrier protein]-C-terminal-Gly-aminoethanethioate + L-cysteinyl-[cysteine desulfurase] + A + AMP + 2 H(+)</text>
        <dbReference type="Rhea" id="RHEA:43340"/>
        <dbReference type="Rhea" id="RHEA-COMP:12157"/>
        <dbReference type="Rhea" id="RHEA-COMP:12158"/>
        <dbReference type="Rhea" id="RHEA-COMP:12910"/>
        <dbReference type="Rhea" id="RHEA-COMP:19908"/>
        <dbReference type="ChEBI" id="CHEBI:13193"/>
        <dbReference type="ChEBI" id="CHEBI:15378"/>
        <dbReference type="ChEBI" id="CHEBI:17499"/>
        <dbReference type="ChEBI" id="CHEBI:29950"/>
        <dbReference type="ChEBI" id="CHEBI:61963"/>
        <dbReference type="ChEBI" id="CHEBI:90618"/>
        <dbReference type="ChEBI" id="CHEBI:232372"/>
        <dbReference type="ChEBI" id="CHEBI:456215"/>
    </reaction>
</comment>
<feature type="binding site" evidence="18">
    <location>
        <position position="287"/>
    </location>
    <ligand>
        <name>ATP</name>
        <dbReference type="ChEBI" id="CHEBI:30616"/>
    </ligand>
</feature>
<name>A0A8J7U4Z9_9BACT</name>
<keyword evidence="21" id="KW-1185">Reference proteome</keyword>
<dbReference type="InterPro" id="IPR054173">
    <property type="entry name" value="ThiI_fer"/>
</dbReference>
<dbReference type="InterPro" id="IPR049962">
    <property type="entry name" value="THUMP_ThiI"/>
</dbReference>
<dbReference type="HAMAP" id="MF_00021">
    <property type="entry name" value="ThiI"/>
    <property type="match status" value="1"/>
</dbReference>
<comment type="function">
    <text evidence="11 18">Catalyzes the ATP-dependent transfer of a sulfur to tRNA to produce 4-thiouridine in position 8 of tRNAs, which functions as a near-UV photosensor. Also catalyzes the transfer of sulfur to the sulfur carrier protein ThiS, forming ThiS-thiocarboxylate. This is a step in the synthesis of thiazole, in the thiamine biosynthesis pathway. The sulfur is donated as persulfide by IscS.</text>
</comment>
<evidence type="ECO:0000313" key="21">
    <source>
        <dbReference type="Proteomes" id="UP000664417"/>
    </source>
</evidence>
<dbReference type="UniPathway" id="UPA00060"/>
<dbReference type="InterPro" id="IPR049961">
    <property type="entry name" value="ThiI_N"/>
</dbReference>
<dbReference type="PANTHER" id="PTHR43209">
    <property type="entry name" value="TRNA SULFURTRANSFERASE"/>
    <property type="match status" value="1"/>
</dbReference>
<dbReference type="GO" id="GO:0140741">
    <property type="term" value="F:tRNA-uracil-4 sulfurtransferase activity"/>
    <property type="evidence" value="ECO:0007669"/>
    <property type="project" value="UniProtKB-EC"/>
</dbReference>
<dbReference type="InterPro" id="IPR003720">
    <property type="entry name" value="tRNA_STrfase"/>
</dbReference>
<evidence type="ECO:0000256" key="1">
    <source>
        <dbReference type="ARBA" id="ARBA00004496"/>
    </source>
</evidence>
<dbReference type="GO" id="GO:0002937">
    <property type="term" value="P:tRNA 4-thiouridine biosynthesis"/>
    <property type="evidence" value="ECO:0007669"/>
    <property type="project" value="TreeGrafter"/>
</dbReference>
<dbReference type="GO" id="GO:0009229">
    <property type="term" value="P:thiamine diphosphate biosynthetic process"/>
    <property type="evidence" value="ECO:0007669"/>
    <property type="project" value="UniProtKB-UniRule"/>
</dbReference>
<dbReference type="AlphaFoldDB" id="A0A8J7U4Z9"/>
<dbReference type="GO" id="GO:0005829">
    <property type="term" value="C:cytosol"/>
    <property type="evidence" value="ECO:0007669"/>
    <property type="project" value="TreeGrafter"/>
</dbReference>
<dbReference type="InterPro" id="IPR020536">
    <property type="entry name" value="ThiI_AANH"/>
</dbReference>
<evidence type="ECO:0000256" key="10">
    <source>
        <dbReference type="ARBA" id="ARBA00052330"/>
    </source>
</evidence>
<dbReference type="SUPFAM" id="SSF143437">
    <property type="entry name" value="THUMP domain-like"/>
    <property type="match status" value="1"/>
</dbReference>
<dbReference type="Pfam" id="PF02568">
    <property type="entry name" value="ThiI"/>
    <property type="match status" value="1"/>
</dbReference>
<evidence type="ECO:0000313" key="20">
    <source>
        <dbReference type="EMBL" id="MBO1321182.1"/>
    </source>
</evidence>
<dbReference type="NCBIfam" id="TIGR00342">
    <property type="entry name" value="tRNA uracil 4-sulfurtransferase ThiI"/>
    <property type="match status" value="1"/>
</dbReference>
<keyword evidence="8 18" id="KW-0784">Thiamine biosynthesis</keyword>
<comment type="catalytic activity">
    <reaction evidence="9 18">
        <text>[ThiI sulfur-carrier protein]-S-sulfanyl-L-cysteine + a uridine in tRNA + 2 reduced [2Fe-2S]-[ferredoxin] + ATP + H(+) = [ThiI sulfur-carrier protein]-L-cysteine + a 4-thiouridine in tRNA + 2 oxidized [2Fe-2S]-[ferredoxin] + AMP + diphosphate</text>
        <dbReference type="Rhea" id="RHEA:24176"/>
        <dbReference type="Rhea" id="RHEA-COMP:10000"/>
        <dbReference type="Rhea" id="RHEA-COMP:10001"/>
        <dbReference type="Rhea" id="RHEA-COMP:13337"/>
        <dbReference type="Rhea" id="RHEA-COMP:13338"/>
        <dbReference type="Rhea" id="RHEA-COMP:13339"/>
        <dbReference type="Rhea" id="RHEA-COMP:13340"/>
        <dbReference type="ChEBI" id="CHEBI:15378"/>
        <dbReference type="ChEBI" id="CHEBI:29950"/>
        <dbReference type="ChEBI" id="CHEBI:30616"/>
        <dbReference type="ChEBI" id="CHEBI:33019"/>
        <dbReference type="ChEBI" id="CHEBI:33737"/>
        <dbReference type="ChEBI" id="CHEBI:33738"/>
        <dbReference type="ChEBI" id="CHEBI:61963"/>
        <dbReference type="ChEBI" id="CHEBI:65315"/>
        <dbReference type="ChEBI" id="CHEBI:136798"/>
        <dbReference type="ChEBI" id="CHEBI:456215"/>
        <dbReference type="EC" id="2.8.1.4"/>
    </reaction>
</comment>
<feature type="domain" description="THUMP" evidence="19">
    <location>
        <begin position="60"/>
        <end position="165"/>
    </location>
</feature>